<keyword evidence="4" id="KW-1185">Reference proteome</keyword>
<dbReference type="RefSeq" id="WP_034450980.1">
    <property type="nucleotide sequence ID" value="NZ_KL446932.1"/>
</dbReference>
<reference evidence="3 4" key="1">
    <citation type="submission" date="2012-04" db="EMBL/GenBank/DDBJ databases">
        <title>The Genome Sequence of Bartonella quintana JK 68.</title>
        <authorList>
            <consortium name="The Broad Institute Genome Sequencing Platform"/>
            <consortium name="The Broad Institute Genome Sequencing Center for Infectious Disease"/>
            <person name="Feldgarden M."/>
            <person name="Kirby J."/>
            <person name="Kosoy M."/>
            <person name="Birtles R."/>
            <person name="Probert W.S."/>
            <person name="Chiaraviglio L."/>
            <person name="Walker B."/>
            <person name="Young S.K."/>
            <person name="Zeng Q."/>
            <person name="Gargeya S."/>
            <person name="Fitzgerald M."/>
            <person name="Haas B."/>
            <person name="Abouelleil A."/>
            <person name="Alvarado L."/>
            <person name="Arachchi H.M."/>
            <person name="Berlin A.M."/>
            <person name="Chapman S.B."/>
            <person name="Goldberg J."/>
            <person name="Griggs A."/>
            <person name="Gujja S."/>
            <person name="Hansen M."/>
            <person name="Howarth C."/>
            <person name="Imamovic A."/>
            <person name="Larimer J."/>
            <person name="McCowen C."/>
            <person name="Montmayeur A."/>
            <person name="Murphy C."/>
            <person name="Neiman D."/>
            <person name="Pearson M."/>
            <person name="Priest M."/>
            <person name="Roberts A."/>
            <person name="Saif S."/>
            <person name="Shea T."/>
            <person name="Sisk P."/>
            <person name="Sykes S."/>
            <person name="Wortman J."/>
            <person name="Nusbaum C."/>
            <person name="Birren B."/>
        </authorList>
    </citation>
    <scope>NUCLEOTIDE SEQUENCE [LARGE SCALE GENOMIC DNA]</scope>
    <source>
        <strain evidence="3 4">JK 68</strain>
    </source>
</reference>
<dbReference type="PANTHER" id="PTHR35037">
    <property type="entry name" value="C-TERMINAL REGION OF AIDA-LIKE PROTEIN"/>
    <property type="match status" value="1"/>
</dbReference>
<dbReference type="Gene3D" id="2.160.20.20">
    <property type="match status" value="1"/>
</dbReference>
<dbReference type="InterPro" id="IPR012332">
    <property type="entry name" value="Autotransporter_pectin_lyase_C"/>
</dbReference>
<dbReference type="InterPro" id="IPR006315">
    <property type="entry name" value="OM_autotransptr_brl_dom"/>
</dbReference>
<dbReference type="Pfam" id="PF03797">
    <property type="entry name" value="Autotransporter"/>
    <property type="match status" value="1"/>
</dbReference>
<dbReference type="PANTHER" id="PTHR35037:SF7">
    <property type="entry name" value="AUTOTRANSPORTER"/>
    <property type="match status" value="1"/>
</dbReference>
<dbReference type="SUPFAM" id="SSF103515">
    <property type="entry name" value="Autotransporter"/>
    <property type="match status" value="1"/>
</dbReference>
<dbReference type="Proteomes" id="UP000027143">
    <property type="component" value="Unassembled WGS sequence"/>
</dbReference>
<feature type="compositionally biased region" description="Polar residues" evidence="1">
    <location>
        <begin position="469"/>
        <end position="482"/>
    </location>
</feature>
<evidence type="ECO:0000259" key="2">
    <source>
        <dbReference type="PROSITE" id="PS51208"/>
    </source>
</evidence>
<dbReference type="NCBIfam" id="TIGR01414">
    <property type="entry name" value="autotrans_barl"/>
    <property type="match status" value="1"/>
</dbReference>
<dbReference type="InterPro" id="IPR051551">
    <property type="entry name" value="Autotransporter_adhesion"/>
</dbReference>
<dbReference type="InterPro" id="IPR005546">
    <property type="entry name" value="Autotransporte_beta"/>
</dbReference>
<sequence length="866" mass="93413">MRHKCKLSFSVLMISYCFVQVTSAGKSRNAGLARLTSIVGGEKVPKGSALITESLIPSNNITISDGGVEIIDNGKVSVGATVEKGGKQIVTRGATAMETKILGGKQLVFEDKSFVGLENSNKRSSAYNATVSGGGGGVGQQNVYDGAMVWKTTVTRGGEQNLYMGPRKEGGIAEGTIVSGNGRQHILEEGRATNTTLNDKAVQVAYPGGVVDGLTINGHASAWLHVGAEVTGEINVNDTGYLYLYAGDRTDHTTKEKLSVTGRSDEMLFLVGERNNTDKFQINMESLSGNGGTVSFSSVPYDPRHISLRVEKLSGSLNFHFNISSMGSNSDYLWIDSGAGNHKINVADSGVEITGHRLQKNGIIEINLVIDRSGGADFTLIDRSGKKIEAFDGGTYMYGLYKRERSANFSGDSTTWYLGKETAGRSGASSLPVDRKPKTRVVLATSSNDASTGSQSHWDSSSSRRTGSNPQTANGAQNLTQTPKKRSPRHLREAQHPPVPSIISSSEDPAFGAIRPAGDPHSSDEQQKPIVSAEAQSLAEQMIMRPSYQDQSSLKSSQELSSSDFLTTPSTDAVLSMSVAPGLVFHNELQTVRVGRGTLDKNTALWTYAIKSKEKVATGYTDFKLEQMGLVLGISGLSELMDGEFHIGGFGSYDQTHVMHARGGMSGINTYSIGAYATYFDQSGWYVDGVLKYNHYQNHLKAVSTNGLAIEGNYNRWGLGTSFEVGYRFKPAQSSWIQPYAQFTWLQVEGKEIKLSNEMTGDMNPFTSLRSEVGLFAGYEVCSGGGASSMAYITAAWVRENRNSNHTTINKLHRFTTDLSGNAGRLGIGLSSFVSKKLKLYAEAHYGKGRKTKQSLQGVLGVRYSF</sequence>
<accession>A0ABR4SQX4</accession>
<evidence type="ECO:0000256" key="1">
    <source>
        <dbReference type="SAM" id="MobiDB-lite"/>
    </source>
</evidence>
<evidence type="ECO:0000313" key="3">
    <source>
        <dbReference type="EMBL" id="KEC66914.1"/>
    </source>
</evidence>
<proteinExistence type="predicted"/>
<dbReference type="InterPro" id="IPR011050">
    <property type="entry name" value="Pectin_lyase_fold/virulence"/>
</dbReference>
<feature type="region of interest" description="Disordered" evidence="1">
    <location>
        <begin position="445"/>
        <end position="529"/>
    </location>
</feature>
<dbReference type="InterPro" id="IPR004899">
    <property type="entry name" value="Pertactin_central"/>
</dbReference>
<comment type="caution">
    <text evidence="3">The sequence shown here is derived from an EMBL/GenBank/DDBJ whole genome shotgun (WGS) entry which is preliminary data.</text>
</comment>
<dbReference type="InterPro" id="IPR036709">
    <property type="entry name" value="Autotransporte_beta_dom_sf"/>
</dbReference>
<feature type="domain" description="Autotransporter" evidence="2">
    <location>
        <begin position="598"/>
        <end position="866"/>
    </location>
</feature>
<gene>
    <name evidence="3" type="ORF">O7U_00188</name>
</gene>
<dbReference type="NCBIfam" id="NF040482">
    <property type="entry name" value="auto_BafA_Cterm"/>
    <property type="match status" value="1"/>
</dbReference>
<evidence type="ECO:0000313" key="4">
    <source>
        <dbReference type="Proteomes" id="UP000027143"/>
    </source>
</evidence>
<protein>
    <submittedName>
        <fullName evidence="3">Outer membrane autotransporter barrel domain-containing protein</fullName>
    </submittedName>
</protein>
<dbReference type="EMBL" id="AHPD01000002">
    <property type="protein sequence ID" value="KEC66914.1"/>
    <property type="molecule type" value="Genomic_DNA"/>
</dbReference>
<dbReference type="Pfam" id="PF03212">
    <property type="entry name" value="Pertactin"/>
    <property type="match status" value="1"/>
</dbReference>
<name>A0ABR4SQX4_BARQI</name>
<feature type="compositionally biased region" description="Low complexity" evidence="1">
    <location>
        <begin position="451"/>
        <end position="468"/>
    </location>
</feature>
<dbReference type="Gene3D" id="2.40.128.130">
    <property type="entry name" value="Autotransporter beta-domain"/>
    <property type="match status" value="1"/>
</dbReference>
<dbReference type="SMART" id="SM00869">
    <property type="entry name" value="Autotransporter"/>
    <property type="match status" value="1"/>
</dbReference>
<dbReference type="SUPFAM" id="SSF51126">
    <property type="entry name" value="Pectin lyase-like"/>
    <property type="match status" value="1"/>
</dbReference>
<organism evidence="3 4">
    <name type="scientific">Bartonella quintana JK 68</name>
    <dbReference type="NCBI Taxonomy" id="1134503"/>
    <lineage>
        <taxon>Bacteria</taxon>
        <taxon>Pseudomonadati</taxon>
        <taxon>Pseudomonadota</taxon>
        <taxon>Alphaproteobacteria</taxon>
        <taxon>Hyphomicrobiales</taxon>
        <taxon>Bartonellaceae</taxon>
        <taxon>Bartonella</taxon>
    </lineage>
</organism>
<dbReference type="InterPro" id="IPR030930">
    <property type="entry name" value="AIDA"/>
</dbReference>
<dbReference type="PROSITE" id="PS51208">
    <property type="entry name" value="AUTOTRANSPORTER"/>
    <property type="match status" value="1"/>
</dbReference>
<dbReference type="NCBIfam" id="TIGR04415">
    <property type="entry name" value="O_hepto_targRPT"/>
    <property type="match status" value="1"/>
</dbReference>